<feature type="transmembrane region" description="Helical" evidence="1">
    <location>
        <begin position="29"/>
        <end position="46"/>
    </location>
</feature>
<proteinExistence type="predicted"/>
<keyword evidence="1" id="KW-0812">Transmembrane</keyword>
<sequence>MKYDDYLVVQNKINNDVVSLKKRSTTISLLRFLTMIGCLICLLVGYFFNREYLYIIALVLVILFSYLVYLHS</sequence>
<evidence type="ECO:0000256" key="1">
    <source>
        <dbReference type="SAM" id="Phobius"/>
    </source>
</evidence>
<accession>A0A921GAR7</accession>
<keyword evidence="1" id="KW-0472">Membrane</keyword>
<gene>
    <name evidence="2" type="ORF">K8V91_02705</name>
</gene>
<organism evidence="2 3">
    <name type="scientific">Thomasclavelia spiroformis</name>
    <dbReference type="NCBI Taxonomy" id="29348"/>
    <lineage>
        <taxon>Bacteria</taxon>
        <taxon>Bacillati</taxon>
        <taxon>Bacillota</taxon>
        <taxon>Erysipelotrichia</taxon>
        <taxon>Erysipelotrichales</taxon>
        <taxon>Coprobacillaceae</taxon>
        <taxon>Thomasclavelia</taxon>
    </lineage>
</organism>
<feature type="transmembrane region" description="Helical" evidence="1">
    <location>
        <begin position="52"/>
        <end position="70"/>
    </location>
</feature>
<dbReference type="Proteomes" id="UP000749320">
    <property type="component" value="Unassembled WGS sequence"/>
</dbReference>
<keyword evidence="1" id="KW-1133">Transmembrane helix</keyword>
<evidence type="ECO:0000313" key="3">
    <source>
        <dbReference type="Proteomes" id="UP000749320"/>
    </source>
</evidence>
<reference evidence="2" key="2">
    <citation type="submission" date="2021-09" db="EMBL/GenBank/DDBJ databases">
        <authorList>
            <person name="Gilroy R."/>
        </authorList>
    </citation>
    <scope>NUCLEOTIDE SEQUENCE</scope>
    <source>
        <strain evidence="2">CHK193-16274</strain>
    </source>
</reference>
<dbReference type="EMBL" id="DYWV01000093">
    <property type="protein sequence ID" value="HJF39810.1"/>
    <property type="molecule type" value="Genomic_DNA"/>
</dbReference>
<reference evidence="2" key="1">
    <citation type="journal article" date="2021" name="PeerJ">
        <title>Extensive microbial diversity within the chicken gut microbiome revealed by metagenomics and culture.</title>
        <authorList>
            <person name="Gilroy R."/>
            <person name="Ravi A."/>
            <person name="Getino M."/>
            <person name="Pursley I."/>
            <person name="Horton D.L."/>
            <person name="Alikhan N.F."/>
            <person name="Baker D."/>
            <person name="Gharbi K."/>
            <person name="Hall N."/>
            <person name="Watson M."/>
            <person name="Adriaenssens E.M."/>
            <person name="Foster-Nyarko E."/>
            <person name="Jarju S."/>
            <person name="Secka A."/>
            <person name="Antonio M."/>
            <person name="Oren A."/>
            <person name="Chaudhuri R.R."/>
            <person name="La Ragione R."/>
            <person name="Hildebrand F."/>
            <person name="Pallen M.J."/>
        </authorList>
    </citation>
    <scope>NUCLEOTIDE SEQUENCE</scope>
    <source>
        <strain evidence="2">CHK193-16274</strain>
    </source>
</reference>
<comment type="caution">
    <text evidence="2">The sequence shown here is derived from an EMBL/GenBank/DDBJ whole genome shotgun (WGS) entry which is preliminary data.</text>
</comment>
<name>A0A921GAR7_9FIRM</name>
<protein>
    <submittedName>
        <fullName evidence="2">Uncharacterized protein</fullName>
    </submittedName>
</protein>
<dbReference type="RefSeq" id="WP_278854042.1">
    <property type="nucleotide sequence ID" value="NZ_CAKNPG010000094.1"/>
</dbReference>
<feature type="non-terminal residue" evidence="2">
    <location>
        <position position="72"/>
    </location>
</feature>
<dbReference type="AlphaFoldDB" id="A0A921GAR7"/>
<evidence type="ECO:0000313" key="2">
    <source>
        <dbReference type="EMBL" id="HJF39810.1"/>
    </source>
</evidence>